<dbReference type="STRING" id="1005048.CFU_0359"/>
<comment type="similarity">
    <text evidence="1">Belongs to the LysR transcriptional regulatory family.</text>
</comment>
<dbReference type="Gene3D" id="1.10.10.10">
    <property type="entry name" value="Winged helix-like DNA-binding domain superfamily/Winged helix DNA-binding domain"/>
    <property type="match status" value="1"/>
</dbReference>
<keyword evidence="2" id="KW-0805">Transcription regulation</keyword>
<dbReference type="PROSITE" id="PS50931">
    <property type="entry name" value="HTH_LYSR"/>
    <property type="match status" value="1"/>
</dbReference>
<dbReference type="InterPro" id="IPR058163">
    <property type="entry name" value="LysR-type_TF_proteobact-type"/>
</dbReference>
<dbReference type="Pfam" id="PF03466">
    <property type="entry name" value="LysR_substrate"/>
    <property type="match status" value="1"/>
</dbReference>
<evidence type="ECO:0000313" key="7">
    <source>
        <dbReference type="Proteomes" id="UP000008392"/>
    </source>
</evidence>
<keyword evidence="7" id="KW-1185">Reference proteome</keyword>
<dbReference type="SUPFAM" id="SSF46785">
    <property type="entry name" value="Winged helix' DNA-binding domain"/>
    <property type="match status" value="1"/>
</dbReference>
<dbReference type="PANTHER" id="PTHR30537:SF5">
    <property type="entry name" value="HTH-TYPE TRANSCRIPTIONAL ACTIVATOR TTDR-RELATED"/>
    <property type="match status" value="1"/>
</dbReference>
<dbReference type="CDD" id="cd08422">
    <property type="entry name" value="PBP2_CrgA_like"/>
    <property type="match status" value="1"/>
</dbReference>
<reference evidence="6 7" key="2">
    <citation type="journal article" date="2006" name="J. Microbiol. Methods">
        <title>Genomic flank-sequencing of plasposon insertion sites for rapid identification of functional genes.</title>
        <authorList>
            <person name="Leveau J.H."/>
            <person name="Gerards S."/>
            <person name="Fritsche K."/>
            <person name="Zondag G."/>
            <person name="van Veen J.A."/>
        </authorList>
    </citation>
    <scope>NUCLEOTIDE SEQUENCE [LARGE SCALE GENOMIC DNA]</scope>
    <source>
        <strain evidence="6 7">Ter331</strain>
    </source>
</reference>
<evidence type="ECO:0000256" key="4">
    <source>
        <dbReference type="ARBA" id="ARBA00023163"/>
    </source>
</evidence>
<reference evidence="6 7" key="3">
    <citation type="journal article" date="2008" name="FEMS Microbiol. Ecol.">
        <title>Identification and characterization of genes underlying chitinolysis in Collimonas fungivorans Ter331.</title>
        <authorList>
            <person name="Fritsche K."/>
            <person name="de Boer W."/>
            <person name="Gerards S."/>
            <person name="van den Berg M."/>
            <person name="van Veen J.A."/>
            <person name="Leveau J.H."/>
        </authorList>
    </citation>
    <scope>NUCLEOTIDE SEQUENCE [LARGE SCALE GENOMIC DNA]</scope>
    <source>
        <strain evidence="6 7">Ter331</strain>
    </source>
</reference>
<evidence type="ECO:0000313" key="6">
    <source>
        <dbReference type="EMBL" id="AEK60197.1"/>
    </source>
</evidence>
<dbReference type="InterPro" id="IPR036388">
    <property type="entry name" value="WH-like_DNA-bd_sf"/>
</dbReference>
<organism evidence="6 7">
    <name type="scientific">Collimonas fungivorans (strain Ter331)</name>
    <dbReference type="NCBI Taxonomy" id="1005048"/>
    <lineage>
        <taxon>Bacteria</taxon>
        <taxon>Pseudomonadati</taxon>
        <taxon>Pseudomonadota</taxon>
        <taxon>Betaproteobacteria</taxon>
        <taxon>Burkholderiales</taxon>
        <taxon>Oxalobacteraceae</taxon>
        <taxon>Collimonas</taxon>
    </lineage>
</organism>
<protein>
    <submittedName>
        <fullName evidence="6">Transcriptional regulator</fullName>
    </submittedName>
</protein>
<dbReference type="KEGG" id="cfu:CFU_0359"/>
<name>G0AER2_COLFT</name>
<dbReference type="GO" id="GO:0003677">
    <property type="term" value="F:DNA binding"/>
    <property type="evidence" value="ECO:0007669"/>
    <property type="project" value="UniProtKB-KW"/>
</dbReference>
<accession>G0AER2</accession>
<evidence type="ECO:0000256" key="1">
    <source>
        <dbReference type="ARBA" id="ARBA00009437"/>
    </source>
</evidence>
<reference evidence="6 7" key="4">
    <citation type="journal article" date="2010" name="Environ. Microbiol.">
        <title>The bacterial genus Collimonas: mycophagy, weathering and other adaptive solutions to life in oligotrophic soil environments.</title>
        <authorList>
            <person name="Leveau J.H."/>
            <person name="Uroz S."/>
            <person name="de Boer W."/>
        </authorList>
    </citation>
    <scope>NUCLEOTIDE SEQUENCE [LARGE SCALE GENOMIC DNA]</scope>
    <source>
        <strain evidence="6 7">Ter331</strain>
    </source>
</reference>
<reference evidence="6 7" key="5">
    <citation type="journal article" date="2011" name="ISME J.">
        <title>Dual transcriptional profiling of a bacterial/fungal confrontation: Collimonas fungivorans versus Aspergillus niger.</title>
        <authorList>
            <person name="Mela F."/>
            <person name="Fritsche K."/>
            <person name="de Boer W."/>
            <person name="van Veen J.A."/>
            <person name="de Graaff L.H."/>
            <person name="van den Berg M."/>
            <person name="Leveau J.H."/>
        </authorList>
    </citation>
    <scope>NUCLEOTIDE SEQUENCE [LARGE SCALE GENOMIC DNA]</scope>
    <source>
        <strain evidence="6 7">Ter331</strain>
    </source>
</reference>
<dbReference type="GO" id="GO:0003700">
    <property type="term" value="F:DNA-binding transcription factor activity"/>
    <property type="evidence" value="ECO:0007669"/>
    <property type="project" value="InterPro"/>
</dbReference>
<evidence type="ECO:0000256" key="3">
    <source>
        <dbReference type="ARBA" id="ARBA00023125"/>
    </source>
</evidence>
<dbReference type="InterPro" id="IPR005119">
    <property type="entry name" value="LysR_subst-bd"/>
</dbReference>
<dbReference type="Pfam" id="PF00126">
    <property type="entry name" value="HTH_1"/>
    <property type="match status" value="1"/>
</dbReference>
<dbReference type="InterPro" id="IPR000847">
    <property type="entry name" value="LysR_HTH_N"/>
</dbReference>
<reference evidence="6 7" key="1">
    <citation type="journal article" date="2004" name="Environ. Microbiol.">
        <title>Phylogeny-function analysis of (meta)genomic libraries: screening for expression of ribosomal RNA genes by large-insert library fluorescent in situ hybridization (LIL-FISH).</title>
        <authorList>
            <person name="Leveau J.H."/>
            <person name="Gerards S."/>
            <person name="de Boer W."/>
            <person name="van Veen J.A."/>
        </authorList>
    </citation>
    <scope>NUCLEOTIDE SEQUENCE [LARGE SCALE GENOMIC DNA]</scope>
    <source>
        <strain evidence="6 7">Ter331</strain>
    </source>
</reference>
<dbReference type="HOGENOM" id="CLU_039613_16_4_4"/>
<dbReference type="InterPro" id="IPR036390">
    <property type="entry name" value="WH_DNA-bd_sf"/>
</dbReference>
<dbReference type="AlphaFoldDB" id="G0AER2"/>
<reference evidence="7" key="6">
    <citation type="submission" date="2011-05" db="EMBL/GenBank/DDBJ databases">
        <title>Complete sequence of Collimonas fungivorans Ter331.</title>
        <authorList>
            <person name="Leveau J.H."/>
        </authorList>
    </citation>
    <scope>NUCLEOTIDE SEQUENCE [LARGE SCALE GENOMIC DNA]</scope>
    <source>
        <strain evidence="7">Ter331</strain>
    </source>
</reference>
<dbReference type="EMBL" id="CP002745">
    <property type="protein sequence ID" value="AEK60197.1"/>
    <property type="molecule type" value="Genomic_DNA"/>
</dbReference>
<proteinExistence type="inferred from homology"/>
<dbReference type="PANTHER" id="PTHR30537">
    <property type="entry name" value="HTH-TYPE TRANSCRIPTIONAL REGULATOR"/>
    <property type="match status" value="1"/>
</dbReference>
<evidence type="ECO:0000259" key="5">
    <source>
        <dbReference type="PROSITE" id="PS50931"/>
    </source>
</evidence>
<dbReference type="FunFam" id="1.10.10.10:FF:000001">
    <property type="entry name" value="LysR family transcriptional regulator"/>
    <property type="match status" value="1"/>
</dbReference>
<dbReference type="Gene3D" id="3.40.190.290">
    <property type="match status" value="1"/>
</dbReference>
<dbReference type="SUPFAM" id="SSF53850">
    <property type="entry name" value="Periplasmic binding protein-like II"/>
    <property type="match status" value="1"/>
</dbReference>
<sequence length="330" mass="36544">MLNLRCRRSAAFPAIQAIVTIQPGPSMDRLSVMRLFVDASTLGSFSAAGRKHGLSPAASSAAIQRLETTLRVKLFERTTRRLRLTEEGQLYKEYSQQALELMDQAEQMLQAGKSLVQGTVRISAPSDLGRNLLLSYLDEFQRRYPQVQFALSLTDSTANLVQDDIDLAIRYGMPPDSAMVARPLLPNRRVVCVAPECAARVGVPQTPEQLASLPTLVLFNAAGPMNEWRYRAGGKPKAVRVSHYQQSNDGEIIRKWALLGYGYAYKSLLDISADLRAGRLITVLDEFFTESAPLNVLYHRSSFQPPRVKLLIEFLQERFAAGSAQAEAGG</sequence>
<dbReference type="Proteomes" id="UP000008392">
    <property type="component" value="Chromosome"/>
</dbReference>
<dbReference type="eggNOG" id="COG0583">
    <property type="taxonomic scope" value="Bacteria"/>
</dbReference>
<feature type="domain" description="HTH lysR-type" evidence="5">
    <location>
        <begin position="28"/>
        <end position="85"/>
    </location>
</feature>
<evidence type="ECO:0000256" key="2">
    <source>
        <dbReference type="ARBA" id="ARBA00023015"/>
    </source>
</evidence>
<keyword evidence="3" id="KW-0238">DNA-binding</keyword>
<keyword evidence="4" id="KW-0804">Transcription</keyword>
<gene>
    <name evidence="6" type="ordered locus">CFU_0359</name>
</gene>